<dbReference type="Pfam" id="PF24880">
    <property type="entry name" value="DUF7738"/>
    <property type="match status" value="1"/>
</dbReference>
<dbReference type="InterPro" id="IPR056640">
    <property type="entry name" value="DUF7738"/>
</dbReference>
<evidence type="ECO:0000259" key="2">
    <source>
        <dbReference type="Pfam" id="PF24880"/>
    </source>
</evidence>
<organism evidence="3">
    <name type="scientific">hydrothermal vent metagenome</name>
    <dbReference type="NCBI Taxonomy" id="652676"/>
    <lineage>
        <taxon>unclassified sequences</taxon>
        <taxon>metagenomes</taxon>
        <taxon>ecological metagenomes</taxon>
    </lineage>
</organism>
<evidence type="ECO:0000256" key="1">
    <source>
        <dbReference type="SAM" id="MobiDB-lite"/>
    </source>
</evidence>
<name>A0A3B0ZC32_9ZZZZ</name>
<proteinExistence type="predicted"/>
<reference evidence="3" key="1">
    <citation type="submission" date="2018-06" db="EMBL/GenBank/DDBJ databases">
        <authorList>
            <person name="Zhirakovskaya E."/>
        </authorList>
    </citation>
    <scope>NUCLEOTIDE SEQUENCE</scope>
</reference>
<feature type="region of interest" description="Disordered" evidence="1">
    <location>
        <begin position="243"/>
        <end position="262"/>
    </location>
</feature>
<protein>
    <recommendedName>
        <fullName evidence="2">DUF7738 domain-containing protein</fullName>
    </recommendedName>
</protein>
<feature type="compositionally biased region" description="Acidic residues" evidence="1">
    <location>
        <begin position="246"/>
        <end position="262"/>
    </location>
</feature>
<accession>A0A3B0ZC32</accession>
<gene>
    <name evidence="3" type="ORF">MNBD_GAMMA21-2274</name>
</gene>
<dbReference type="EMBL" id="UOFR01000008">
    <property type="protein sequence ID" value="VAW90965.1"/>
    <property type="molecule type" value="Genomic_DNA"/>
</dbReference>
<evidence type="ECO:0000313" key="3">
    <source>
        <dbReference type="EMBL" id="VAW90965.1"/>
    </source>
</evidence>
<sequence length="262" mass="30741">MIKTLFYLSLFSSLFIGRIGIILAESDKHNASQLVEELLSIENKRLKYKGKYVPVPYTRKRLIEVFGKPSREIYNTAGTVVIWDELGLTCYGCHKQKEIPEDFQYMTDDEIKQSTRRDYVESITIFVRRYNPYPERENKYSHEPQSPFPGKILLDGVELDGVVLFNEFLEQRKGKQTILLPENSFSFFIRCKPQPHEITLHTIRDKYDDDFMSVYSVSIRNIGQYYKSYKCLEIFEAPQPIKPEPAFDEISDEDLAEQDDED</sequence>
<feature type="domain" description="DUF7738" evidence="2">
    <location>
        <begin position="40"/>
        <end position="166"/>
    </location>
</feature>
<dbReference type="AlphaFoldDB" id="A0A3B0ZC32"/>